<accession>K4A3Z1</accession>
<sequence>MDMLRSFAQHKLNNVHQLRSYLLVHATRSILYVHASVICMRAAGVKLELTSCFRIV</sequence>
<name>K4A3Z1_SETIT</name>
<protein>
    <submittedName>
        <fullName evidence="1">Uncharacterized protein</fullName>
    </submittedName>
</protein>
<organism evidence="1 2">
    <name type="scientific">Setaria italica</name>
    <name type="common">Foxtail millet</name>
    <name type="synonym">Panicum italicum</name>
    <dbReference type="NCBI Taxonomy" id="4555"/>
    <lineage>
        <taxon>Eukaryota</taxon>
        <taxon>Viridiplantae</taxon>
        <taxon>Streptophyta</taxon>
        <taxon>Embryophyta</taxon>
        <taxon>Tracheophyta</taxon>
        <taxon>Spermatophyta</taxon>
        <taxon>Magnoliopsida</taxon>
        <taxon>Liliopsida</taxon>
        <taxon>Poales</taxon>
        <taxon>Poaceae</taxon>
        <taxon>PACMAD clade</taxon>
        <taxon>Panicoideae</taxon>
        <taxon>Panicodae</taxon>
        <taxon>Paniceae</taxon>
        <taxon>Cenchrinae</taxon>
        <taxon>Setaria</taxon>
    </lineage>
</organism>
<dbReference type="HOGENOM" id="CLU_3017847_0_0_1"/>
<dbReference type="Proteomes" id="UP000004995">
    <property type="component" value="Unassembled WGS sequence"/>
</dbReference>
<dbReference type="Gramene" id="KQL27171">
    <property type="protein sequence ID" value="KQL27171"/>
    <property type="gene ID" value="SETIT_033594mg"/>
</dbReference>
<evidence type="ECO:0000313" key="1">
    <source>
        <dbReference type="EnsemblPlants" id="KQL27171"/>
    </source>
</evidence>
<reference evidence="1" key="2">
    <citation type="submission" date="2018-08" db="UniProtKB">
        <authorList>
            <consortium name="EnsemblPlants"/>
        </authorList>
    </citation>
    <scope>IDENTIFICATION</scope>
    <source>
        <strain evidence="1">Yugu1</strain>
    </source>
</reference>
<evidence type="ECO:0000313" key="2">
    <source>
        <dbReference type="Proteomes" id="UP000004995"/>
    </source>
</evidence>
<keyword evidence="2" id="KW-1185">Reference proteome</keyword>
<reference evidence="2" key="1">
    <citation type="journal article" date="2012" name="Nat. Biotechnol.">
        <title>Reference genome sequence of the model plant Setaria.</title>
        <authorList>
            <person name="Bennetzen J.L."/>
            <person name="Schmutz J."/>
            <person name="Wang H."/>
            <person name="Percifield R."/>
            <person name="Hawkins J."/>
            <person name="Pontaroli A.C."/>
            <person name="Estep M."/>
            <person name="Feng L."/>
            <person name="Vaughn J.N."/>
            <person name="Grimwood J."/>
            <person name="Jenkins J."/>
            <person name="Barry K."/>
            <person name="Lindquist E."/>
            <person name="Hellsten U."/>
            <person name="Deshpande S."/>
            <person name="Wang X."/>
            <person name="Wu X."/>
            <person name="Mitros T."/>
            <person name="Triplett J."/>
            <person name="Yang X."/>
            <person name="Ye C.Y."/>
            <person name="Mauro-Herrera M."/>
            <person name="Wang L."/>
            <person name="Li P."/>
            <person name="Sharma M."/>
            <person name="Sharma R."/>
            <person name="Ronald P.C."/>
            <person name="Panaud O."/>
            <person name="Kellogg E.A."/>
            <person name="Brutnell T.P."/>
            <person name="Doust A.N."/>
            <person name="Tuskan G.A."/>
            <person name="Rokhsar D."/>
            <person name="Devos K.M."/>
        </authorList>
    </citation>
    <scope>NUCLEOTIDE SEQUENCE [LARGE SCALE GENOMIC DNA]</scope>
    <source>
        <strain evidence="2">cv. Yugu1</strain>
    </source>
</reference>
<dbReference type="EMBL" id="AGNK02001370">
    <property type="status" value="NOT_ANNOTATED_CDS"/>
    <property type="molecule type" value="Genomic_DNA"/>
</dbReference>
<dbReference type="AlphaFoldDB" id="K4A3Z1"/>
<proteinExistence type="predicted"/>
<dbReference type="InParanoid" id="K4A3Z1"/>
<dbReference type="EnsemblPlants" id="KQL27171">
    <property type="protein sequence ID" value="KQL27171"/>
    <property type="gene ID" value="SETIT_033594mg"/>
</dbReference>